<accession>A0A921SQ00</accession>
<dbReference type="EMBL" id="DYUK01000317">
    <property type="protein sequence ID" value="HJG81432.1"/>
    <property type="molecule type" value="Genomic_DNA"/>
</dbReference>
<feature type="region of interest" description="Disordered" evidence="1">
    <location>
        <begin position="61"/>
        <end position="148"/>
    </location>
</feature>
<comment type="caution">
    <text evidence="2">The sequence shown here is derived from an EMBL/GenBank/DDBJ whole genome shotgun (WGS) entry which is preliminary data.</text>
</comment>
<organism evidence="2 3">
    <name type="scientific">Brevibacterium senegalense</name>
    <dbReference type="NCBI Taxonomy" id="1033736"/>
    <lineage>
        <taxon>Bacteria</taxon>
        <taxon>Bacillati</taxon>
        <taxon>Actinomycetota</taxon>
        <taxon>Actinomycetes</taxon>
        <taxon>Micrococcales</taxon>
        <taxon>Brevibacteriaceae</taxon>
        <taxon>Brevibacterium</taxon>
    </lineage>
</organism>
<gene>
    <name evidence="2" type="ORF">K8V08_13590</name>
</gene>
<evidence type="ECO:0000313" key="2">
    <source>
        <dbReference type="EMBL" id="HJG81432.1"/>
    </source>
</evidence>
<feature type="compositionally biased region" description="Gly residues" evidence="1">
    <location>
        <begin position="101"/>
        <end position="124"/>
    </location>
</feature>
<reference evidence="2" key="1">
    <citation type="journal article" date="2021" name="PeerJ">
        <title>Extensive microbial diversity within the chicken gut microbiome revealed by metagenomics and culture.</title>
        <authorList>
            <person name="Gilroy R."/>
            <person name="Ravi A."/>
            <person name="Getino M."/>
            <person name="Pursley I."/>
            <person name="Horton D.L."/>
            <person name="Alikhan N.F."/>
            <person name="Baker D."/>
            <person name="Gharbi K."/>
            <person name="Hall N."/>
            <person name="Watson M."/>
            <person name="Adriaenssens E.M."/>
            <person name="Foster-Nyarko E."/>
            <person name="Jarju S."/>
            <person name="Secka A."/>
            <person name="Antonio M."/>
            <person name="Oren A."/>
            <person name="Chaudhuri R.R."/>
            <person name="La Ragione R."/>
            <person name="Hildebrand F."/>
            <person name="Pallen M.J."/>
        </authorList>
    </citation>
    <scope>NUCLEOTIDE SEQUENCE</scope>
    <source>
        <strain evidence="2">ChiGjej5B5-7349</strain>
    </source>
</reference>
<protein>
    <recommendedName>
        <fullName evidence="4">DUF4333 domain-containing protein</fullName>
    </recommendedName>
</protein>
<feature type="compositionally biased region" description="Low complexity" evidence="1">
    <location>
        <begin position="72"/>
        <end position="100"/>
    </location>
</feature>
<dbReference type="AlphaFoldDB" id="A0A921SQ00"/>
<reference evidence="2" key="2">
    <citation type="submission" date="2021-09" db="EMBL/GenBank/DDBJ databases">
        <authorList>
            <person name="Gilroy R."/>
        </authorList>
    </citation>
    <scope>NUCLEOTIDE SEQUENCE</scope>
    <source>
        <strain evidence="2">ChiGjej5B5-7349</strain>
    </source>
</reference>
<evidence type="ECO:0000313" key="3">
    <source>
        <dbReference type="Proteomes" id="UP000784435"/>
    </source>
</evidence>
<sequence length="236" mass="23928">MGPHHDHSAVARDNGESMRAAAMPLARSARGLLAAAGVAGALTLSGCGLLPFGQGTDEPCGSGQAGCVQVDPSTEGTEGAGEPTTQPTADSPETGVTTEAGTGGAGEAEGSGGTDGADGAGSSSGAGEEEEDWISTESLAGDSSVELDEDGTGTFPAEALEADIKDLFVNKFDVPVTEVICAHDVSMYQGRGSGICDLETDERTYYGSVIVEQDEGELFKYELQFPGLDKDELDLG</sequence>
<evidence type="ECO:0008006" key="4">
    <source>
        <dbReference type="Google" id="ProtNLM"/>
    </source>
</evidence>
<proteinExistence type="predicted"/>
<name>A0A921SQ00_9MICO</name>
<dbReference type="Proteomes" id="UP000784435">
    <property type="component" value="Unassembled WGS sequence"/>
</dbReference>
<evidence type="ECO:0000256" key="1">
    <source>
        <dbReference type="SAM" id="MobiDB-lite"/>
    </source>
</evidence>